<sequence>MTDPQVKTRASIADLSDEILLEILKEMDGEIGSAELRQQYSILCLMKLFQRTATECLYYSVTAPNLFPLLRTLVENPNLGSLIRMLDLNPHWDRNSKPAAQDVKMAQRQIRRLGMNTKDQRHWLDSMKLRPV</sequence>
<protein>
    <submittedName>
        <fullName evidence="1">Uncharacterized protein</fullName>
    </submittedName>
</protein>
<proteinExistence type="predicted"/>
<reference evidence="1 2" key="1">
    <citation type="submission" date="2020-01" db="EMBL/GenBank/DDBJ databases">
        <authorList>
            <consortium name="DOE Joint Genome Institute"/>
            <person name="Haridas S."/>
            <person name="Albert R."/>
            <person name="Binder M."/>
            <person name="Bloem J."/>
            <person name="Labutti K."/>
            <person name="Salamov A."/>
            <person name="Andreopoulos B."/>
            <person name="Baker S.E."/>
            <person name="Barry K."/>
            <person name="Bills G."/>
            <person name="Bluhm B.H."/>
            <person name="Cannon C."/>
            <person name="Castanera R."/>
            <person name="Culley D.E."/>
            <person name="Daum C."/>
            <person name="Ezra D."/>
            <person name="Gonzalez J.B."/>
            <person name="Henrissat B."/>
            <person name="Kuo A."/>
            <person name="Liang C."/>
            <person name="Lipzen A."/>
            <person name="Lutzoni F."/>
            <person name="Magnuson J."/>
            <person name="Mondo S."/>
            <person name="Nolan M."/>
            <person name="Ohm R."/>
            <person name="Pangilinan J."/>
            <person name="Park H.-J.H."/>
            <person name="Ramirez L."/>
            <person name="Alfaro M."/>
            <person name="Sun H."/>
            <person name="Tritt A."/>
            <person name="Yoshinaga Y."/>
            <person name="Zwiers L.-H.L."/>
            <person name="Turgeon B.G."/>
            <person name="Goodwin S.B."/>
            <person name="Spatafora J.W."/>
            <person name="Crous P.W."/>
            <person name="Grigoriev I.V."/>
        </authorList>
    </citation>
    <scope>NUCLEOTIDE SEQUENCE [LARGE SCALE GENOMIC DNA]</scope>
    <source>
        <strain evidence="1 2">CBS 611.86</strain>
    </source>
</reference>
<dbReference type="Proteomes" id="UP000481861">
    <property type="component" value="Unassembled WGS sequence"/>
</dbReference>
<organism evidence="1 2">
    <name type="scientific">Massariosphaeria phaeospora</name>
    <dbReference type="NCBI Taxonomy" id="100035"/>
    <lineage>
        <taxon>Eukaryota</taxon>
        <taxon>Fungi</taxon>
        <taxon>Dikarya</taxon>
        <taxon>Ascomycota</taxon>
        <taxon>Pezizomycotina</taxon>
        <taxon>Dothideomycetes</taxon>
        <taxon>Pleosporomycetidae</taxon>
        <taxon>Pleosporales</taxon>
        <taxon>Pleosporales incertae sedis</taxon>
        <taxon>Massariosphaeria</taxon>
    </lineage>
</organism>
<name>A0A7C8MJN9_9PLEO</name>
<evidence type="ECO:0000313" key="1">
    <source>
        <dbReference type="EMBL" id="KAF2877223.1"/>
    </source>
</evidence>
<accession>A0A7C8MJN9</accession>
<evidence type="ECO:0000313" key="2">
    <source>
        <dbReference type="Proteomes" id="UP000481861"/>
    </source>
</evidence>
<comment type="caution">
    <text evidence="1">The sequence shown here is derived from an EMBL/GenBank/DDBJ whole genome shotgun (WGS) entry which is preliminary data.</text>
</comment>
<dbReference type="EMBL" id="JAADJZ010000002">
    <property type="protein sequence ID" value="KAF2877223.1"/>
    <property type="molecule type" value="Genomic_DNA"/>
</dbReference>
<dbReference type="AlphaFoldDB" id="A0A7C8MJN9"/>
<gene>
    <name evidence="1" type="ORF">BDV95DRAFT_141272</name>
</gene>
<keyword evidence="2" id="KW-1185">Reference proteome</keyword>